<protein>
    <submittedName>
        <fullName evidence="2">Uncharacterized protein</fullName>
    </submittedName>
</protein>
<evidence type="ECO:0000256" key="1">
    <source>
        <dbReference type="SAM" id="SignalP"/>
    </source>
</evidence>
<reference evidence="2 3" key="1">
    <citation type="submission" date="2014-04" db="EMBL/GenBank/DDBJ databases">
        <title>Evolutionary Origins and Diversification of the Mycorrhizal Mutualists.</title>
        <authorList>
            <consortium name="DOE Joint Genome Institute"/>
            <consortium name="Mycorrhizal Genomics Consortium"/>
            <person name="Kohler A."/>
            <person name="Kuo A."/>
            <person name="Nagy L.G."/>
            <person name="Floudas D."/>
            <person name="Copeland A."/>
            <person name="Barry K.W."/>
            <person name="Cichocki N."/>
            <person name="Veneault-Fourrey C."/>
            <person name="LaButti K."/>
            <person name="Lindquist E.A."/>
            <person name="Lipzen A."/>
            <person name="Lundell T."/>
            <person name="Morin E."/>
            <person name="Murat C."/>
            <person name="Riley R."/>
            <person name="Ohm R."/>
            <person name="Sun H."/>
            <person name="Tunlid A."/>
            <person name="Henrissat B."/>
            <person name="Grigoriev I.V."/>
            <person name="Hibbett D.S."/>
            <person name="Martin F."/>
        </authorList>
    </citation>
    <scope>NUCLEOTIDE SEQUENCE [LARGE SCALE GENOMIC DNA]</scope>
    <source>
        <strain evidence="2 3">Koide BX008</strain>
    </source>
</reference>
<feature type="signal peptide" evidence="1">
    <location>
        <begin position="1"/>
        <end position="31"/>
    </location>
</feature>
<dbReference type="Proteomes" id="UP000054549">
    <property type="component" value="Unassembled WGS sequence"/>
</dbReference>
<evidence type="ECO:0000313" key="2">
    <source>
        <dbReference type="EMBL" id="KIL66140.1"/>
    </source>
</evidence>
<keyword evidence="1" id="KW-0732">Signal</keyword>
<dbReference type="OrthoDB" id="5337503at2759"/>
<dbReference type="EMBL" id="KN818238">
    <property type="protein sequence ID" value="KIL66140.1"/>
    <property type="molecule type" value="Genomic_DNA"/>
</dbReference>
<evidence type="ECO:0000313" key="3">
    <source>
        <dbReference type="Proteomes" id="UP000054549"/>
    </source>
</evidence>
<gene>
    <name evidence="2" type="ORF">M378DRAFT_433548</name>
</gene>
<keyword evidence="3" id="KW-1185">Reference proteome</keyword>
<dbReference type="HOGENOM" id="CLU_1959010_0_0_1"/>
<feature type="chain" id="PRO_5002167653" evidence="1">
    <location>
        <begin position="32"/>
        <end position="128"/>
    </location>
</feature>
<dbReference type="AlphaFoldDB" id="A0A0C2SS50"/>
<dbReference type="InParanoid" id="A0A0C2SS50"/>
<name>A0A0C2SS50_AMAMK</name>
<proteinExistence type="predicted"/>
<sequence>MDRYLQQRTKMQLSKVTLLALSIVTAQLAIANPLPEPVTNVDVATSELDKRWSCWINYLPSCCTLVEYQSWPSIQPGLSYGCVTEASEPGGVCPTTGANTHACCQQSPVHSGSLNYQGDGSVYCYGGV</sequence>
<organism evidence="2 3">
    <name type="scientific">Amanita muscaria (strain Koide BX008)</name>
    <dbReference type="NCBI Taxonomy" id="946122"/>
    <lineage>
        <taxon>Eukaryota</taxon>
        <taxon>Fungi</taxon>
        <taxon>Dikarya</taxon>
        <taxon>Basidiomycota</taxon>
        <taxon>Agaricomycotina</taxon>
        <taxon>Agaricomycetes</taxon>
        <taxon>Agaricomycetidae</taxon>
        <taxon>Agaricales</taxon>
        <taxon>Pluteineae</taxon>
        <taxon>Amanitaceae</taxon>
        <taxon>Amanita</taxon>
    </lineage>
</organism>
<accession>A0A0C2SS50</accession>